<dbReference type="InParanoid" id="E3IZD3"/>
<evidence type="ECO:0000313" key="3">
    <source>
        <dbReference type="EMBL" id="ADP82703.1"/>
    </source>
</evidence>
<dbReference type="Proteomes" id="UP000002484">
    <property type="component" value="Chromosome"/>
</dbReference>
<dbReference type="KEGG" id="fri:FraEuI1c_4712"/>
<dbReference type="STRING" id="298654.FraEuI1c_4712"/>
<dbReference type="OrthoDB" id="241498at2"/>
<dbReference type="RefSeq" id="WP_013425821.1">
    <property type="nucleotide sequence ID" value="NC_014666.1"/>
</dbReference>
<dbReference type="InterPro" id="IPR011009">
    <property type="entry name" value="Kinase-like_dom_sf"/>
</dbReference>
<gene>
    <name evidence="3" type="ordered locus">FraEuI1c_4712</name>
</gene>
<evidence type="ECO:0000259" key="2">
    <source>
        <dbReference type="Pfam" id="PF01636"/>
    </source>
</evidence>
<dbReference type="Pfam" id="PF01636">
    <property type="entry name" value="APH"/>
    <property type="match status" value="1"/>
</dbReference>
<dbReference type="eggNOG" id="COG2334">
    <property type="taxonomic scope" value="Bacteria"/>
</dbReference>
<accession>E3IZD3</accession>
<organism evidence="3 4">
    <name type="scientific">Pseudofrankia inefficax (strain DSM 45817 / CECT 9037 / DDB 130130 / EuI1c)</name>
    <name type="common">Frankia inefficax</name>
    <dbReference type="NCBI Taxonomy" id="298654"/>
    <lineage>
        <taxon>Bacteria</taxon>
        <taxon>Bacillati</taxon>
        <taxon>Actinomycetota</taxon>
        <taxon>Actinomycetes</taxon>
        <taxon>Frankiales</taxon>
        <taxon>Frankiaceae</taxon>
        <taxon>Pseudofrankia</taxon>
    </lineage>
</organism>
<keyword evidence="4" id="KW-1185">Reference proteome</keyword>
<sequence length="365" mass="38744">MTATGPAASGAGAADVVTGDLRALDALLPEILAAYDLGSAEVALLNLSENATYRVDDPGTGRRYALRLNRPGYHTLAEIEGELAWVAALRAEGVVLTPPVVPNRAGEAVTTLTPPGVGDRQAVLFDWVDGYPPEPGDTAGLVAAFGTLGEIAGRMQLHARRWARPAGFDRFEWDLAETIGPHARWGDWRSGLAWALAGGGDALPPRHGAPAPERDLMTRAAVVVESRVAAFGAGPDRYGLIHADMRLANLMVDGAGAITVIDFDDCGFGWYLYDLAAALSFIEHHPVMPDLVAAWLAAYRRHVPLTADELAMVATFLMARRLQLTAWLGTHPHADAVDDVTGHARASLELAEAYLSGTLLPEGIA</sequence>
<reference evidence="3 4" key="1">
    <citation type="submission" date="2010-10" db="EMBL/GenBank/DDBJ databases">
        <title>Complete sequence of Frankia sp. EuI1c.</title>
        <authorList>
            <consortium name="US DOE Joint Genome Institute"/>
            <person name="Lucas S."/>
            <person name="Copeland A."/>
            <person name="Lapidus A."/>
            <person name="Cheng J.-F."/>
            <person name="Bruce D."/>
            <person name="Goodwin L."/>
            <person name="Pitluck S."/>
            <person name="Chertkov O."/>
            <person name="Detter J.C."/>
            <person name="Han C."/>
            <person name="Tapia R."/>
            <person name="Land M."/>
            <person name="Hauser L."/>
            <person name="Jeffries C."/>
            <person name="Kyrpides N."/>
            <person name="Ivanova N."/>
            <person name="Mikhailova N."/>
            <person name="Beauchemin N."/>
            <person name="Sen A."/>
            <person name="Sur S.A."/>
            <person name="Gtari M."/>
            <person name="Wall L."/>
            <person name="Tisa L."/>
            <person name="Woyke T."/>
        </authorList>
    </citation>
    <scope>NUCLEOTIDE SEQUENCE [LARGE SCALE GENOMIC DNA]</scope>
    <source>
        <strain evidence="4">DSM 45817 / CECT 9037 / EuI1c</strain>
    </source>
</reference>
<dbReference type="EMBL" id="CP002299">
    <property type="protein sequence ID" value="ADP82703.1"/>
    <property type="molecule type" value="Genomic_DNA"/>
</dbReference>
<evidence type="ECO:0000313" key="4">
    <source>
        <dbReference type="Proteomes" id="UP000002484"/>
    </source>
</evidence>
<dbReference type="HOGENOM" id="CLU_044821_2_0_11"/>
<dbReference type="Gene3D" id="3.90.1200.10">
    <property type="match status" value="1"/>
</dbReference>
<feature type="domain" description="Aminoglycoside phosphotransferase" evidence="2">
    <location>
        <begin position="48"/>
        <end position="300"/>
    </location>
</feature>
<name>E3IZD3_PSEI1</name>
<dbReference type="InterPro" id="IPR050249">
    <property type="entry name" value="Pseudomonas-type_ThrB"/>
</dbReference>
<dbReference type="InterPro" id="IPR002575">
    <property type="entry name" value="Aminoglycoside_PTrfase"/>
</dbReference>
<dbReference type="GO" id="GO:0009088">
    <property type="term" value="P:threonine biosynthetic process"/>
    <property type="evidence" value="ECO:0007669"/>
    <property type="project" value="TreeGrafter"/>
</dbReference>
<comment type="similarity">
    <text evidence="1">Belongs to the pseudomonas-type ThrB family.</text>
</comment>
<proteinExistence type="inferred from homology"/>
<dbReference type="SUPFAM" id="SSF56112">
    <property type="entry name" value="Protein kinase-like (PK-like)"/>
    <property type="match status" value="1"/>
</dbReference>
<dbReference type="PANTHER" id="PTHR21064">
    <property type="entry name" value="AMINOGLYCOSIDE PHOSPHOTRANSFERASE DOMAIN-CONTAINING PROTEIN-RELATED"/>
    <property type="match status" value="1"/>
</dbReference>
<dbReference type="GO" id="GO:0004413">
    <property type="term" value="F:homoserine kinase activity"/>
    <property type="evidence" value="ECO:0007669"/>
    <property type="project" value="TreeGrafter"/>
</dbReference>
<protein>
    <submittedName>
        <fullName evidence="3">Aminoglycoside phosphotransferase</fullName>
    </submittedName>
</protein>
<dbReference type="PANTHER" id="PTHR21064:SF6">
    <property type="entry name" value="AMINOGLYCOSIDE PHOSPHOTRANSFERASE DOMAIN-CONTAINING PROTEIN"/>
    <property type="match status" value="1"/>
</dbReference>
<keyword evidence="3" id="KW-0808">Transferase</keyword>
<evidence type="ECO:0000256" key="1">
    <source>
        <dbReference type="ARBA" id="ARBA00038240"/>
    </source>
</evidence>
<dbReference type="AlphaFoldDB" id="E3IZD3"/>